<name>A0ABY2ZPG1_9GAMM</name>
<organism evidence="1 2">
    <name type="scientific">Pantoea eucalypti</name>
    <dbReference type="NCBI Taxonomy" id="470933"/>
    <lineage>
        <taxon>Bacteria</taxon>
        <taxon>Pseudomonadati</taxon>
        <taxon>Pseudomonadota</taxon>
        <taxon>Gammaproteobacteria</taxon>
        <taxon>Enterobacterales</taxon>
        <taxon>Erwiniaceae</taxon>
        <taxon>Pantoea</taxon>
    </lineage>
</organism>
<comment type="caution">
    <text evidence="1">The sequence shown here is derived from an EMBL/GenBank/DDBJ whole genome shotgun (WGS) entry which is preliminary data.</text>
</comment>
<dbReference type="Pfam" id="PF05936">
    <property type="entry name" value="T6SS_VasE"/>
    <property type="match status" value="1"/>
</dbReference>
<accession>A0ABY2ZPG1</accession>
<dbReference type="NCBIfam" id="TIGR03353">
    <property type="entry name" value="VI_chp_4"/>
    <property type="match status" value="1"/>
</dbReference>
<dbReference type="Proteomes" id="UP000315469">
    <property type="component" value="Unassembled WGS sequence"/>
</dbReference>
<gene>
    <name evidence="1" type="primary">tssK</name>
    <name evidence="1" type="ORF">FJW02_10940</name>
</gene>
<dbReference type="InterPro" id="IPR010263">
    <property type="entry name" value="T6SS_TssK"/>
</dbReference>
<evidence type="ECO:0000313" key="1">
    <source>
        <dbReference type="EMBL" id="TPV36603.1"/>
    </source>
</evidence>
<dbReference type="PANTHER" id="PTHR35566:SF1">
    <property type="entry name" value="TYPE VI SECRETION SYSTEM BASEPLATE COMPONENT TSSK1"/>
    <property type="match status" value="1"/>
</dbReference>
<proteinExistence type="predicted"/>
<dbReference type="PANTHER" id="PTHR35566">
    <property type="entry name" value="BLR3599 PROTEIN"/>
    <property type="match status" value="1"/>
</dbReference>
<sequence>MNAEEQQIYWHSGLYLQPQHLQSLDLHYAWLHARHRQQAQPYNYGISEMSVNRAALNDYVMSVDSISFFLPGGDYLTYPGNCRIQKRNFRDAWKLRDHPLTLWLALPRFDAAHCNVTLPEKENSHVVTRWLSMANAPLMKDVHGSGPETEVNRILYNVLLLTSEEKEAATNCECIPLVRLCHEGEQVVFDSMFSPPAVTLCGSPSLHKLIESLVFEIGARTRKLEEYKRPEQLVSRQERSDQLIQLMTMRSLNRALPVLKNYMAAAQVHPWSIYNLLSQLVGELSSFSDCCNCLGEWKGEENIALYYDHEKLFDSFYRLRTTLTMLMNSLVLEDSTYIKLKNENGIFCGEITKNQELKKGDVLLLLRTSEKILSQSGQFSAAGFKLASGNTIDGLIRHALPGVALTACENPPRGVPVRNDYYYFHIHHNSDQWRSVAENGEVAFYFPEMPDDLEVQLVFTGAE</sequence>
<protein>
    <submittedName>
        <fullName evidence="1">Type VI secretion system baseplate subunit TssK</fullName>
    </submittedName>
</protein>
<dbReference type="RefSeq" id="WP_008924975.1">
    <property type="nucleotide sequence ID" value="NZ_CP045720.1"/>
</dbReference>
<reference evidence="1 2" key="1">
    <citation type="submission" date="2019-06" db="EMBL/GenBank/DDBJ databases">
        <title>Taxogenomics and systematics of the genus Pantoea.</title>
        <authorList>
            <person name="Tambong J.T."/>
        </authorList>
    </citation>
    <scope>NUCLEOTIDE SEQUENCE [LARGE SCALE GENOMIC DNA]</scope>
    <source>
        <strain evidence="1 2">LMG 24197</strain>
    </source>
</reference>
<dbReference type="EMBL" id="VHJB01000063">
    <property type="protein sequence ID" value="TPV36603.1"/>
    <property type="molecule type" value="Genomic_DNA"/>
</dbReference>
<evidence type="ECO:0000313" key="2">
    <source>
        <dbReference type="Proteomes" id="UP000315469"/>
    </source>
</evidence>
<dbReference type="GeneID" id="90522037"/>
<keyword evidence="2" id="KW-1185">Reference proteome</keyword>